<dbReference type="AlphaFoldDB" id="A0A1G9Y2W4"/>
<sequence>MARVVVLGAGVAGHTAALHLRRMLPRRHQVVVISPNSQWNWIPSNIWVGTGRMGKEQVLFPLAPVYRRQGICFHQAKATAIYPEGHPADRAETPRPQVELEFTEPSRKGEVRRLAYDYLINATGPRLDFAATPGLGPDGGYTWSVCTAVHADQTARALRGVIAAARGGRPQRLVIGMGHGTCTCQGAAFEYAFNVDFELREAGVRELCEVVYLTNEAELGDFGVGGMRFRQEGYQTTSQLWTESLFRERQVKAITGAAVTRVDPGRLVYEALDGATHTLDFDFAMLLPPFTGQPLKAYDRHGADITDVVFAPSGFMKVDADYTRKPYEEWSAEDWPKTYQNPTYPELFAAGIAFAPPHAISRPRSTPNGTPIAPASPRTGQPAGTIGRACAESIVDRIKGRDRPLHEASMARMGASCVASTGANLRTGSAAAMIMYPVVPDEHKYPQTGRHPYHTRGEIGLFGHWIKYMLHYLFIYKAKALPGWFLIPE</sequence>
<evidence type="ECO:0000259" key="2">
    <source>
        <dbReference type="Pfam" id="PF07992"/>
    </source>
</evidence>
<evidence type="ECO:0000313" key="3">
    <source>
        <dbReference type="EMBL" id="SDN03442.1"/>
    </source>
</evidence>
<dbReference type="Pfam" id="PF07992">
    <property type="entry name" value="Pyr_redox_2"/>
    <property type="match status" value="1"/>
</dbReference>
<proteinExistence type="predicted"/>
<dbReference type="Proteomes" id="UP000199671">
    <property type="component" value="Unassembled WGS sequence"/>
</dbReference>
<dbReference type="SUPFAM" id="SSF51905">
    <property type="entry name" value="FAD/NAD(P)-binding domain"/>
    <property type="match status" value="2"/>
</dbReference>
<dbReference type="OrthoDB" id="9802771at2"/>
<name>A0A1G9Y2W4_9ACTO</name>
<feature type="region of interest" description="Disordered" evidence="1">
    <location>
        <begin position="364"/>
        <end position="385"/>
    </location>
</feature>
<dbReference type="InterPro" id="IPR036188">
    <property type="entry name" value="FAD/NAD-bd_sf"/>
</dbReference>
<accession>A0A1G9Y2W4</accession>
<dbReference type="InterPro" id="IPR023753">
    <property type="entry name" value="FAD/NAD-binding_dom"/>
</dbReference>
<dbReference type="RefSeq" id="WP_092611666.1">
    <property type="nucleotide sequence ID" value="NZ_FNHU01000011.1"/>
</dbReference>
<protein>
    <submittedName>
        <fullName evidence="3">Sulfide:quinone oxidoreductase</fullName>
    </submittedName>
</protein>
<dbReference type="Gene3D" id="3.50.50.100">
    <property type="match status" value="1"/>
</dbReference>
<dbReference type="GO" id="GO:0016491">
    <property type="term" value="F:oxidoreductase activity"/>
    <property type="evidence" value="ECO:0007669"/>
    <property type="project" value="InterPro"/>
</dbReference>
<evidence type="ECO:0000256" key="1">
    <source>
        <dbReference type="SAM" id="MobiDB-lite"/>
    </source>
</evidence>
<reference evidence="3 4" key="1">
    <citation type="submission" date="2016-10" db="EMBL/GenBank/DDBJ databases">
        <authorList>
            <person name="de Groot N.N."/>
        </authorList>
    </citation>
    <scope>NUCLEOTIDE SEQUENCE [LARGE SCALE GENOMIC DNA]</scope>
    <source>
        <strain evidence="3 4">KPR-7B</strain>
    </source>
</reference>
<dbReference type="InterPro" id="IPR052541">
    <property type="entry name" value="SQRD"/>
</dbReference>
<evidence type="ECO:0000313" key="4">
    <source>
        <dbReference type="Proteomes" id="UP000199671"/>
    </source>
</evidence>
<organism evidence="3 4">
    <name type="scientific">Actinomyces ruminicola</name>
    <dbReference type="NCBI Taxonomy" id="332524"/>
    <lineage>
        <taxon>Bacteria</taxon>
        <taxon>Bacillati</taxon>
        <taxon>Actinomycetota</taxon>
        <taxon>Actinomycetes</taxon>
        <taxon>Actinomycetales</taxon>
        <taxon>Actinomycetaceae</taxon>
        <taxon>Actinomyces</taxon>
    </lineage>
</organism>
<feature type="domain" description="FAD/NAD(P)-binding" evidence="2">
    <location>
        <begin position="3"/>
        <end position="171"/>
    </location>
</feature>
<dbReference type="PANTHER" id="PTHR43755:SF1">
    <property type="entry name" value="FAD-DEPENDENT PYRIDINE NUCLEOTIDE-DISULPHIDE OXIDOREDUCTASE"/>
    <property type="match status" value="1"/>
</dbReference>
<dbReference type="PANTHER" id="PTHR43755">
    <property type="match status" value="1"/>
</dbReference>
<dbReference type="EMBL" id="FNHU01000011">
    <property type="protein sequence ID" value="SDN03442.1"/>
    <property type="molecule type" value="Genomic_DNA"/>
</dbReference>
<gene>
    <name evidence="3" type="ORF">SAMN04487766_11138</name>
</gene>